<evidence type="ECO:0000313" key="2">
    <source>
        <dbReference type="Proteomes" id="UP000507222"/>
    </source>
</evidence>
<gene>
    <name evidence="1" type="ORF">CURHAP_LOCUS3587</name>
</gene>
<proteinExistence type="predicted"/>
<sequence>MGCGPDFMGGMGMLLLPRRRGGMSQGLEVDLTEARAGAWDGYALGGQKKTNIHSAIYLSHIV</sequence>
<reference evidence="1 2" key="1">
    <citation type="submission" date="2020-05" db="EMBL/GenBank/DDBJ databases">
        <authorList>
            <person name="Campoy J."/>
            <person name="Schneeberger K."/>
            <person name="Spophaly S."/>
        </authorList>
    </citation>
    <scope>NUCLEOTIDE SEQUENCE [LARGE SCALE GENOMIC DNA]</scope>
    <source>
        <strain evidence="1">PruArmRojPasFocal</strain>
    </source>
</reference>
<accession>A0A6J5THW1</accession>
<name>A0A6J5THW1_PRUAR</name>
<dbReference type="AlphaFoldDB" id="A0A6J5THW1"/>
<organism evidence="1 2">
    <name type="scientific">Prunus armeniaca</name>
    <name type="common">Apricot</name>
    <name type="synonym">Armeniaca vulgaris</name>
    <dbReference type="NCBI Taxonomy" id="36596"/>
    <lineage>
        <taxon>Eukaryota</taxon>
        <taxon>Viridiplantae</taxon>
        <taxon>Streptophyta</taxon>
        <taxon>Embryophyta</taxon>
        <taxon>Tracheophyta</taxon>
        <taxon>Spermatophyta</taxon>
        <taxon>Magnoliopsida</taxon>
        <taxon>eudicotyledons</taxon>
        <taxon>Gunneridae</taxon>
        <taxon>Pentapetalae</taxon>
        <taxon>rosids</taxon>
        <taxon>fabids</taxon>
        <taxon>Rosales</taxon>
        <taxon>Rosaceae</taxon>
        <taxon>Amygdaloideae</taxon>
        <taxon>Amygdaleae</taxon>
        <taxon>Prunus</taxon>
    </lineage>
</organism>
<dbReference type="Proteomes" id="UP000507222">
    <property type="component" value="Unassembled WGS sequence"/>
</dbReference>
<evidence type="ECO:0000313" key="1">
    <source>
        <dbReference type="EMBL" id="CAB4263423.1"/>
    </source>
</evidence>
<protein>
    <submittedName>
        <fullName evidence="1">Uncharacterized protein</fullName>
    </submittedName>
</protein>
<dbReference type="EMBL" id="CAEKDK010000001">
    <property type="protein sequence ID" value="CAB4263423.1"/>
    <property type="molecule type" value="Genomic_DNA"/>
</dbReference>